<gene>
    <name evidence="6" type="ORF">BSZ39_11205</name>
</gene>
<dbReference type="Pfam" id="PF00440">
    <property type="entry name" value="TetR_N"/>
    <property type="match status" value="1"/>
</dbReference>
<evidence type="ECO:0000313" key="6">
    <source>
        <dbReference type="EMBL" id="OKL53124.1"/>
    </source>
</evidence>
<evidence type="ECO:0000259" key="5">
    <source>
        <dbReference type="PROSITE" id="PS50977"/>
    </source>
</evidence>
<dbReference type="InterPro" id="IPR050109">
    <property type="entry name" value="HTH-type_TetR-like_transc_reg"/>
</dbReference>
<evidence type="ECO:0000256" key="4">
    <source>
        <dbReference type="PROSITE-ProRule" id="PRU00335"/>
    </source>
</evidence>
<organism evidence="6 7">
    <name type="scientific">Bowdeniella nasicola</name>
    <dbReference type="NCBI Taxonomy" id="208480"/>
    <lineage>
        <taxon>Bacteria</taxon>
        <taxon>Bacillati</taxon>
        <taxon>Actinomycetota</taxon>
        <taxon>Actinomycetes</taxon>
        <taxon>Actinomycetales</taxon>
        <taxon>Actinomycetaceae</taxon>
        <taxon>Bowdeniella</taxon>
    </lineage>
</organism>
<dbReference type="AlphaFoldDB" id="A0A1Q5PZS9"/>
<feature type="domain" description="HTH tetR-type" evidence="5">
    <location>
        <begin position="13"/>
        <end position="73"/>
    </location>
</feature>
<dbReference type="GO" id="GO:0000976">
    <property type="term" value="F:transcription cis-regulatory region binding"/>
    <property type="evidence" value="ECO:0007669"/>
    <property type="project" value="TreeGrafter"/>
</dbReference>
<keyword evidence="3" id="KW-0804">Transcription</keyword>
<evidence type="ECO:0000313" key="7">
    <source>
        <dbReference type="Proteomes" id="UP000185628"/>
    </source>
</evidence>
<reference evidence="6" key="1">
    <citation type="submission" date="2016-12" db="EMBL/GenBank/DDBJ databases">
        <authorList>
            <person name="Song W.-J."/>
            <person name="Kurnit D.M."/>
        </authorList>
    </citation>
    <scope>NUCLEOTIDE SEQUENCE [LARGE SCALE GENOMIC DNA]</scope>
    <source>
        <strain evidence="6">DSM 19116</strain>
    </source>
</reference>
<sequence length="181" mass="20026">MSETIQRRPARRNRTRNKIFAAAMEQLDGLPSGSVSVDTIAAAAGVSKGSVYYNFGSKLELFEQLLSYGADLLLTQLRETCSLPEQLGIAFDFLEKNPAFGQLWITEIWLAPTNDPVTLRDVRKEFIDLLAESLANDPNVKRGLEPIAVLGAVLLVARDRNMFNPDRTRDDCVASIQALLS</sequence>
<dbReference type="GO" id="GO:0003700">
    <property type="term" value="F:DNA-binding transcription factor activity"/>
    <property type="evidence" value="ECO:0007669"/>
    <property type="project" value="TreeGrafter"/>
</dbReference>
<dbReference type="SUPFAM" id="SSF46689">
    <property type="entry name" value="Homeodomain-like"/>
    <property type="match status" value="1"/>
</dbReference>
<dbReference type="PANTHER" id="PTHR30055">
    <property type="entry name" value="HTH-TYPE TRANSCRIPTIONAL REGULATOR RUTR"/>
    <property type="match status" value="1"/>
</dbReference>
<dbReference type="EMBL" id="MQVR01000086">
    <property type="protein sequence ID" value="OKL53124.1"/>
    <property type="molecule type" value="Genomic_DNA"/>
</dbReference>
<protein>
    <recommendedName>
        <fullName evidence="5">HTH tetR-type domain-containing protein</fullName>
    </recommendedName>
</protein>
<dbReference type="InterPro" id="IPR001647">
    <property type="entry name" value="HTH_TetR"/>
</dbReference>
<keyword evidence="1" id="KW-0805">Transcription regulation</keyword>
<comment type="caution">
    <text evidence="6">The sequence shown here is derived from an EMBL/GenBank/DDBJ whole genome shotgun (WGS) entry which is preliminary data.</text>
</comment>
<keyword evidence="7" id="KW-1185">Reference proteome</keyword>
<name>A0A1Q5PZS9_9ACTO</name>
<dbReference type="InterPro" id="IPR009057">
    <property type="entry name" value="Homeodomain-like_sf"/>
</dbReference>
<accession>A0A1Q5PZS9</accession>
<dbReference type="RefSeq" id="WP_073717415.1">
    <property type="nucleotide sequence ID" value="NZ_MQVR01000086.1"/>
</dbReference>
<dbReference type="PANTHER" id="PTHR30055:SF238">
    <property type="entry name" value="MYCOFACTOCIN BIOSYNTHESIS TRANSCRIPTIONAL REGULATOR MFTR-RELATED"/>
    <property type="match status" value="1"/>
</dbReference>
<evidence type="ECO:0000256" key="3">
    <source>
        <dbReference type="ARBA" id="ARBA00023163"/>
    </source>
</evidence>
<feature type="DNA-binding region" description="H-T-H motif" evidence="4">
    <location>
        <begin position="36"/>
        <end position="55"/>
    </location>
</feature>
<dbReference type="OrthoDB" id="5112469at2"/>
<dbReference type="Gene3D" id="1.10.357.10">
    <property type="entry name" value="Tetracycline Repressor, domain 2"/>
    <property type="match status" value="1"/>
</dbReference>
<proteinExistence type="predicted"/>
<evidence type="ECO:0000256" key="2">
    <source>
        <dbReference type="ARBA" id="ARBA00023125"/>
    </source>
</evidence>
<dbReference type="PROSITE" id="PS50977">
    <property type="entry name" value="HTH_TETR_2"/>
    <property type="match status" value="1"/>
</dbReference>
<keyword evidence="2 4" id="KW-0238">DNA-binding</keyword>
<dbReference type="Proteomes" id="UP000185628">
    <property type="component" value="Unassembled WGS sequence"/>
</dbReference>
<evidence type="ECO:0000256" key="1">
    <source>
        <dbReference type="ARBA" id="ARBA00023015"/>
    </source>
</evidence>